<dbReference type="InterPro" id="IPR035427">
    <property type="entry name" value="Tim10-like_dom_sf"/>
</dbReference>
<dbReference type="OrthoDB" id="344165at2759"/>
<keyword evidence="1" id="KW-0811">Translocation</keyword>
<evidence type="ECO:0000313" key="4">
    <source>
        <dbReference type="Proteomes" id="UP000678499"/>
    </source>
</evidence>
<protein>
    <recommendedName>
        <fullName evidence="1">Mitochondrial import inner membrane translocase subunit</fullName>
    </recommendedName>
</protein>
<accession>A0A7R9BKG9</accession>
<dbReference type="Pfam" id="PF02953">
    <property type="entry name" value="zf-Tim10_DDP"/>
    <property type="match status" value="1"/>
</dbReference>
<keyword evidence="1" id="KW-0472">Membrane</keyword>
<evidence type="ECO:0000313" key="3">
    <source>
        <dbReference type="EMBL" id="CAD7276217.1"/>
    </source>
</evidence>
<comment type="function">
    <text evidence="1">Mitochondrial intermembrane chaperone that participates in the import and insertion of some multi-pass transmembrane proteins into the mitochondrial inner membrane. Also required for the transfer of beta-barrel precursors from the TOM complex to the sorting and assembly machinery (SAM complex) of the outer membrane. Acts as a chaperone-like protein that protects the hydrophobic precursors from aggregation and guide them through the mitochondrial intermembrane space.</text>
</comment>
<comment type="domain">
    <text evidence="1">The twin CX3C motif contains 4 conserved Cys residues that form 2 disulfide bonds in the mitochondrial intermembrane space.</text>
</comment>
<dbReference type="SUPFAM" id="SSF144122">
    <property type="entry name" value="Tim10-like"/>
    <property type="match status" value="1"/>
</dbReference>
<keyword evidence="4" id="KW-1185">Reference proteome</keyword>
<dbReference type="Gene3D" id="1.10.287.810">
    <property type="entry name" value="Mitochondrial import inner membrane translocase subunit tim13 like domains"/>
    <property type="match status" value="1"/>
</dbReference>
<dbReference type="Proteomes" id="UP000678499">
    <property type="component" value="Unassembled WGS sequence"/>
</dbReference>
<keyword evidence="1" id="KW-1015">Disulfide bond</keyword>
<comment type="similarity">
    <text evidence="1">Belongs to the small Tim family.</text>
</comment>
<keyword evidence="1" id="KW-0653">Protein transport</keyword>
<dbReference type="EMBL" id="OA882615">
    <property type="protein sequence ID" value="CAD7276217.1"/>
    <property type="molecule type" value="Genomic_DNA"/>
</dbReference>
<keyword evidence="1" id="KW-0999">Mitochondrion inner membrane</keyword>
<proteinExistence type="inferred from homology"/>
<dbReference type="GO" id="GO:0015031">
    <property type="term" value="P:protein transport"/>
    <property type="evidence" value="ECO:0007669"/>
    <property type="project" value="UniProtKB-KW"/>
</dbReference>
<keyword evidence="1" id="KW-0813">Transport</keyword>
<gene>
    <name evidence="3" type="ORF">NMOB1V02_LOCUS3989</name>
</gene>
<dbReference type="EMBL" id="CAJPEX010000578">
    <property type="protein sequence ID" value="CAG0916369.1"/>
    <property type="molecule type" value="Genomic_DNA"/>
</dbReference>
<evidence type="ECO:0000256" key="1">
    <source>
        <dbReference type="RuleBase" id="RU367043"/>
    </source>
</evidence>
<keyword evidence="1" id="KW-0496">Mitochondrion</keyword>
<comment type="subunit">
    <text evidence="1">Heterohexamer.</text>
</comment>
<reference evidence="3" key="1">
    <citation type="submission" date="2020-11" db="EMBL/GenBank/DDBJ databases">
        <authorList>
            <person name="Tran Van P."/>
        </authorList>
    </citation>
    <scope>NUCLEOTIDE SEQUENCE</scope>
</reference>
<sequence>MDFDSSGSSPIDSLGDLDQGDSELRNFLAFEQQRVAFQAQINKLHDVCWDKCMDGKPGVKLDSRTEVCFTNCVDRFIDVSLAIASRFANALQRQAGGM</sequence>
<feature type="domain" description="Tim10-like" evidence="2">
    <location>
        <begin position="27"/>
        <end position="88"/>
    </location>
</feature>
<evidence type="ECO:0000259" key="2">
    <source>
        <dbReference type="Pfam" id="PF02953"/>
    </source>
</evidence>
<name>A0A7R9BKG9_9CRUS</name>
<dbReference type="AlphaFoldDB" id="A0A7R9BKG9"/>
<keyword evidence="1" id="KW-0143">Chaperone</keyword>
<organism evidence="3">
    <name type="scientific">Notodromas monacha</name>
    <dbReference type="NCBI Taxonomy" id="399045"/>
    <lineage>
        <taxon>Eukaryota</taxon>
        <taxon>Metazoa</taxon>
        <taxon>Ecdysozoa</taxon>
        <taxon>Arthropoda</taxon>
        <taxon>Crustacea</taxon>
        <taxon>Oligostraca</taxon>
        <taxon>Ostracoda</taxon>
        <taxon>Podocopa</taxon>
        <taxon>Podocopida</taxon>
        <taxon>Cypridocopina</taxon>
        <taxon>Cypridoidea</taxon>
        <taxon>Cyprididae</taxon>
        <taxon>Notodromas</taxon>
    </lineage>
</organism>
<dbReference type="GO" id="GO:0005743">
    <property type="term" value="C:mitochondrial inner membrane"/>
    <property type="evidence" value="ECO:0007669"/>
    <property type="project" value="UniProtKB-SubCell"/>
</dbReference>
<comment type="subcellular location">
    <subcellularLocation>
        <location evidence="1">Mitochondrion inner membrane</location>
        <topology evidence="1">Peripheral membrane protein</topology>
        <orientation evidence="1">Intermembrane side</orientation>
    </subcellularLocation>
</comment>
<dbReference type="InterPro" id="IPR004217">
    <property type="entry name" value="Tim10-like"/>
</dbReference>